<comment type="caution">
    <text evidence="2">The sequence shown here is derived from an EMBL/GenBank/DDBJ whole genome shotgun (WGS) entry which is preliminary data.</text>
</comment>
<proteinExistence type="predicted"/>
<name>A0A8T2AF65_9BRAS</name>
<evidence type="ECO:0000256" key="1">
    <source>
        <dbReference type="SAM" id="MobiDB-lite"/>
    </source>
</evidence>
<feature type="region of interest" description="Disordered" evidence="1">
    <location>
        <begin position="92"/>
        <end position="140"/>
    </location>
</feature>
<dbReference type="AlphaFoldDB" id="A0A8T2AF65"/>
<evidence type="ECO:0000313" key="2">
    <source>
        <dbReference type="EMBL" id="KAG7570201.1"/>
    </source>
</evidence>
<gene>
    <name evidence="2" type="ORF">ISN45_Aa04g028220</name>
</gene>
<protein>
    <submittedName>
        <fullName evidence="2">Uncharacterized protein</fullName>
    </submittedName>
</protein>
<keyword evidence="3" id="KW-1185">Reference proteome</keyword>
<reference evidence="2 3" key="1">
    <citation type="submission" date="2020-12" db="EMBL/GenBank/DDBJ databases">
        <title>Concerted genomic and epigenomic changes stabilize Arabidopsis allopolyploids.</title>
        <authorList>
            <person name="Chen Z."/>
        </authorList>
    </citation>
    <scope>NUCLEOTIDE SEQUENCE [LARGE SCALE GENOMIC DNA]</scope>
    <source>
        <strain evidence="2">Allo738</strain>
        <tissue evidence="2">Leaf</tissue>
    </source>
</reference>
<organism evidence="2 3">
    <name type="scientific">Arabidopsis thaliana x Arabidopsis arenosa</name>
    <dbReference type="NCBI Taxonomy" id="1240361"/>
    <lineage>
        <taxon>Eukaryota</taxon>
        <taxon>Viridiplantae</taxon>
        <taxon>Streptophyta</taxon>
        <taxon>Embryophyta</taxon>
        <taxon>Tracheophyta</taxon>
        <taxon>Spermatophyta</taxon>
        <taxon>Magnoliopsida</taxon>
        <taxon>eudicotyledons</taxon>
        <taxon>Gunneridae</taxon>
        <taxon>Pentapetalae</taxon>
        <taxon>rosids</taxon>
        <taxon>malvids</taxon>
        <taxon>Brassicales</taxon>
        <taxon>Brassicaceae</taxon>
        <taxon>Camelineae</taxon>
        <taxon>Arabidopsis</taxon>
    </lineage>
</organism>
<sequence length="140" mass="14641">MAMSFSGAVLSGMGSSFHSGAKQSGIGAAVRVGQKTQFVVVSQRKKSLIYAAKSDGNILDDLNQATKKASEFVTDKTKEALADGEKAKDYVVEKTSENADTLGKESEKASEYAEEKGKEAANKAAELAEGKAGDAKDATK</sequence>
<dbReference type="Proteomes" id="UP000694240">
    <property type="component" value="Chromosome 9"/>
</dbReference>
<evidence type="ECO:0000313" key="3">
    <source>
        <dbReference type="Proteomes" id="UP000694240"/>
    </source>
</evidence>
<dbReference type="EMBL" id="JAEFBK010000009">
    <property type="protein sequence ID" value="KAG7570201.1"/>
    <property type="molecule type" value="Genomic_DNA"/>
</dbReference>
<accession>A0A8T2AF65</accession>